<dbReference type="GO" id="GO:0005829">
    <property type="term" value="C:cytosol"/>
    <property type="evidence" value="ECO:0007669"/>
    <property type="project" value="TreeGrafter"/>
</dbReference>
<protein>
    <submittedName>
        <fullName evidence="1">2848_t:CDS:1</fullName>
    </submittedName>
</protein>
<dbReference type="InterPro" id="IPR006175">
    <property type="entry name" value="YjgF/YER057c/UK114"/>
</dbReference>
<dbReference type="Pfam" id="PF01042">
    <property type="entry name" value="Ribonuc_L-PSP"/>
    <property type="match status" value="1"/>
</dbReference>
<dbReference type="PANTHER" id="PTHR11803">
    <property type="entry name" value="2-IMINOBUTANOATE/2-IMINOPROPANOATE DEAMINASE RIDA"/>
    <property type="match status" value="1"/>
</dbReference>
<gene>
    <name evidence="1" type="ORF">PBRASI_LOCUS4326</name>
</gene>
<evidence type="ECO:0000313" key="2">
    <source>
        <dbReference type="Proteomes" id="UP000789739"/>
    </source>
</evidence>
<dbReference type="SUPFAM" id="SSF55298">
    <property type="entry name" value="YjgF-like"/>
    <property type="match status" value="1"/>
</dbReference>
<dbReference type="OrthoDB" id="309640at2759"/>
<dbReference type="Gene3D" id="3.30.1330.40">
    <property type="entry name" value="RutC-like"/>
    <property type="match status" value="1"/>
</dbReference>
<dbReference type="GO" id="GO:0019239">
    <property type="term" value="F:deaminase activity"/>
    <property type="evidence" value="ECO:0007669"/>
    <property type="project" value="TreeGrafter"/>
</dbReference>
<reference evidence="1" key="1">
    <citation type="submission" date="2021-06" db="EMBL/GenBank/DDBJ databases">
        <authorList>
            <person name="Kallberg Y."/>
            <person name="Tangrot J."/>
            <person name="Rosling A."/>
        </authorList>
    </citation>
    <scope>NUCLEOTIDE SEQUENCE</scope>
    <source>
        <strain evidence="1">BR232B</strain>
    </source>
</reference>
<organism evidence="1 2">
    <name type="scientific">Paraglomus brasilianum</name>
    <dbReference type="NCBI Taxonomy" id="144538"/>
    <lineage>
        <taxon>Eukaryota</taxon>
        <taxon>Fungi</taxon>
        <taxon>Fungi incertae sedis</taxon>
        <taxon>Mucoromycota</taxon>
        <taxon>Glomeromycotina</taxon>
        <taxon>Glomeromycetes</taxon>
        <taxon>Paraglomerales</taxon>
        <taxon>Paraglomeraceae</taxon>
        <taxon>Paraglomus</taxon>
    </lineage>
</organism>
<sequence>MSSLNGQAVILQDRAQALAHYPHARIAGGFIFISGISSRRLDNTYEGVVEHPDGTFDLDIRAQTRAVIANVSAILDSVGASLKNIIDLTVFLIDMKDYAAFNEVYNEFFSAETGPSRTTVAVKELPSPKLLIEIKAIALTS</sequence>
<evidence type="ECO:0000313" key="1">
    <source>
        <dbReference type="EMBL" id="CAG8535531.1"/>
    </source>
</evidence>
<dbReference type="InterPro" id="IPR035959">
    <property type="entry name" value="RutC-like_sf"/>
</dbReference>
<dbReference type="EMBL" id="CAJVPI010000441">
    <property type="protein sequence ID" value="CAG8535531.1"/>
    <property type="molecule type" value="Genomic_DNA"/>
</dbReference>
<name>A0A9N9AMF7_9GLOM</name>
<proteinExistence type="predicted"/>
<dbReference type="Proteomes" id="UP000789739">
    <property type="component" value="Unassembled WGS sequence"/>
</dbReference>
<keyword evidence="2" id="KW-1185">Reference proteome</keyword>
<dbReference type="AlphaFoldDB" id="A0A9N9AMF7"/>
<dbReference type="CDD" id="cd00448">
    <property type="entry name" value="YjgF_YER057c_UK114_family"/>
    <property type="match status" value="1"/>
</dbReference>
<dbReference type="GO" id="GO:0005739">
    <property type="term" value="C:mitochondrion"/>
    <property type="evidence" value="ECO:0007669"/>
    <property type="project" value="TreeGrafter"/>
</dbReference>
<accession>A0A9N9AMF7</accession>
<comment type="caution">
    <text evidence="1">The sequence shown here is derived from an EMBL/GenBank/DDBJ whole genome shotgun (WGS) entry which is preliminary data.</text>
</comment>
<dbReference type="PANTHER" id="PTHR11803:SF48">
    <property type="entry name" value="2-AMINOMUCONATE DEAMINASE"/>
    <property type="match status" value="1"/>
</dbReference>
<dbReference type="FunFam" id="3.30.1330.40:FF:000024">
    <property type="entry name" value="Enamine deaminase RidA"/>
    <property type="match status" value="1"/>
</dbReference>